<keyword evidence="2" id="KW-1133">Transmembrane helix</keyword>
<gene>
    <name evidence="3" type="ORF">STAS_20702</name>
</gene>
<dbReference type="AlphaFoldDB" id="A0A5A7QEX8"/>
<proteinExistence type="predicted"/>
<feature type="region of interest" description="Disordered" evidence="1">
    <location>
        <begin position="233"/>
        <end position="262"/>
    </location>
</feature>
<keyword evidence="2" id="KW-0472">Membrane</keyword>
<sequence length="262" mass="28437">MAMLMMGLTVQCVLDFMVAGISLMIGLGLFAFIASLLCSAAFYQNFQDDGDIWEISLKNSFRFQNSNKVVGFELQTLFFFLTIIYLFIFPLPGINHPLYPIRVGHEPEWAVKPEHSGLRIERDVGNPLIQELRQQPLHDGLPEADPLVAGVHHHVPYDGVEHPVSGRPRERHRPPRLLVLHPQHRVGVVQGQPDLLRVAPGEPDGGEDGVEVVQVEILGAAVECEAAGGEGIVGDRVGGGGGGAAAGGAPEGRRGNRDAIWQ</sequence>
<feature type="compositionally biased region" description="Gly residues" evidence="1">
    <location>
        <begin position="233"/>
        <end position="250"/>
    </location>
</feature>
<reference evidence="4" key="1">
    <citation type="journal article" date="2019" name="Curr. Biol.">
        <title>Genome Sequence of Striga asiatica Provides Insight into the Evolution of Plant Parasitism.</title>
        <authorList>
            <person name="Yoshida S."/>
            <person name="Kim S."/>
            <person name="Wafula E.K."/>
            <person name="Tanskanen J."/>
            <person name="Kim Y.M."/>
            <person name="Honaas L."/>
            <person name="Yang Z."/>
            <person name="Spallek T."/>
            <person name="Conn C.E."/>
            <person name="Ichihashi Y."/>
            <person name="Cheong K."/>
            <person name="Cui S."/>
            <person name="Der J.P."/>
            <person name="Gundlach H."/>
            <person name="Jiao Y."/>
            <person name="Hori C."/>
            <person name="Ishida J.K."/>
            <person name="Kasahara H."/>
            <person name="Kiba T."/>
            <person name="Kim M.S."/>
            <person name="Koo N."/>
            <person name="Laohavisit A."/>
            <person name="Lee Y.H."/>
            <person name="Lumba S."/>
            <person name="McCourt P."/>
            <person name="Mortimer J.C."/>
            <person name="Mutuku J.M."/>
            <person name="Nomura T."/>
            <person name="Sasaki-Sekimoto Y."/>
            <person name="Seto Y."/>
            <person name="Wang Y."/>
            <person name="Wakatake T."/>
            <person name="Sakakibara H."/>
            <person name="Demura T."/>
            <person name="Yamaguchi S."/>
            <person name="Yoneyama K."/>
            <person name="Manabe R.I."/>
            <person name="Nelson D.C."/>
            <person name="Schulman A.H."/>
            <person name="Timko M.P."/>
            <person name="dePamphilis C.W."/>
            <person name="Choi D."/>
            <person name="Shirasu K."/>
        </authorList>
    </citation>
    <scope>NUCLEOTIDE SEQUENCE [LARGE SCALE GENOMIC DNA]</scope>
    <source>
        <strain evidence="4">cv. UVA1</strain>
    </source>
</reference>
<organism evidence="3 4">
    <name type="scientific">Striga asiatica</name>
    <name type="common">Asiatic witchweed</name>
    <name type="synonym">Buchnera asiatica</name>
    <dbReference type="NCBI Taxonomy" id="4170"/>
    <lineage>
        <taxon>Eukaryota</taxon>
        <taxon>Viridiplantae</taxon>
        <taxon>Streptophyta</taxon>
        <taxon>Embryophyta</taxon>
        <taxon>Tracheophyta</taxon>
        <taxon>Spermatophyta</taxon>
        <taxon>Magnoliopsida</taxon>
        <taxon>eudicotyledons</taxon>
        <taxon>Gunneridae</taxon>
        <taxon>Pentapetalae</taxon>
        <taxon>asterids</taxon>
        <taxon>lamiids</taxon>
        <taxon>Lamiales</taxon>
        <taxon>Orobanchaceae</taxon>
        <taxon>Buchnereae</taxon>
        <taxon>Striga</taxon>
    </lineage>
</organism>
<accession>A0A5A7QEX8</accession>
<keyword evidence="4" id="KW-1185">Reference proteome</keyword>
<comment type="caution">
    <text evidence="3">The sequence shown here is derived from an EMBL/GenBank/DDBJ whole genome shotgun (WGS) entry which is preliminary data.</text>
</comment>
<evidence type="ECO:0000313" key="3">
    <source>
        <dbReference type="EMBL" id="GER43829.1"/>
    </source>
</evidence>
<dbReference type="OrthoDB" id="1688388at2759"/>
<feature type="transmembrane region" description="Helical" evidence="2">
    <location>
        <begin position="74"/>
        <end position="94"/>
    </location>
</feature>
<evidence type="ECO:0000313" key="4">
    <source>
        <dbReference type="Proteomes" id="UP000325081"/>
    </source>
</evidence>
<protein>
    <submittedName>
        <fullName evidence="3">Rab geranylgeranyltransferase alpha subunit</fullName>
    </submittedName>
</protein>
<evidence type="ECO:0000256" key="1">
    <source>
        <dbReference type="SAM" id="MobiDB-lite"/>
    </source>
</evidence>
<dbReference type="GO" id="GO:0016740">
    <property type="term" value="F:transferase activity"/>
    <property type="evidence" value="ECO:0007669"/>
    <property type="project" value="UniProtKB-KW"/>
</dbReference>
<name>A0A5A7QEX8_STRAF</name>
<dbReference type="Proteomes" id="UP000325081">
    <property type="component" value="Unassembled WGS sequence"/>
</dbReference>
<feature type="transmembrane region" description="Helical" evidence="2">
    <location>
        <begin position="12"/>
        <end position="43"/>
    </location>
</feature>
<evidence type="ECO:0000256" key="2">
    <source>
        <dbReference type="SAM" id="Phobius"/>
    </source>
</evidence>
<keyword evidence="2" id="KW-0812">Transmembrane</keyword>
<keyword evidence="3" id="KW-0808">Transferase</keyword>
<feature type="compositionally biased region" description="Basic and acidic residues" evidence="1">
    <location>
        <begin position="251"/>
        <end position="262"/>
    </location>
</feature>
<dbReference type="EMBL" id="BKCP01006737">
    <property type="protein sequence ID" value="GER43829.1"/>
    <property type="molecule type" value="Genomic_DNA"/>
</dbReference>